<dbReference type="GO" id="GO:0005829">
    <property type="term" value="C:cytosol"/>
    <property type="evidence" value="ECO:0007669"/>
    <property type="project" value="TreeGrafter"/>
</dbReference>
<protein>
    <recommendedName>
        <fullName evidence="4">Flagellar hook protein FlgE</fullName>
    </recommendedName>
</protein>
<proteinExistence type="inferred from homology"/>
<evidence type="ECO:0000256" key="3">
    <source>
        <dbReference type="ARBA" id="ARBA00023143"/>
    </source>
</evidence>
<dbReference type="PANTHER" id="PTHR30435:SF1">
    <property type="entry name" value="FLAGELLAR HOOK PROTEIN FLGE"/>
    <property type="match status" value="1"/>
</dbReference>
<keyword evidence="7" id="KW-0282">Flagellum</keyword>
<keyword evidence="7" id="KW-0969">Cilium</keyword>
<dbReference type="SUPFAM" id="SSF117143">
    <property type="entry name" value="Flagellar hook protein flgE"/>
    <property type="match status" value="1"/>
</dbReference>
<dbReference type="GO" id="GO:0009424">
    <property type="term" value="C:bacterial-type flagellum hook"/>
    <property type="evidence" value="ECO:0007669"/>
    <property type="project" value="TreeGrafter"/>
</dbReference>
<dbReference type="InterPro" id="IPR010930">
    <property type="entry name" value="Flg_bb/hook_C_dom"/>
</dbReference>
<keyword evidence="7" id="KW-0966">Cell projection</keyword>
<comment type="similarity">
    <text evidence="2 4">Belongs to the flagella basal body rod proteins family.</text>
</comment>
<comment type="caution">
    <text evidence="7">The sequence shown here is derived from an EMBL/GenBank/DDBJ whole genome shotgun (WGS) entry which is preliminary data.</text>
</comment>
<gene>
    <name evidence="7" type="ORF">C8N31_105101</name>
</gene>
<reference evidence="7 8" key="1">
    <citation type="submission" date="2018-04" db="EMBL/GenBank/DDBJ databases">
        <title>Genomic Encyclopedia of Archaeal and Bacterial Type Strains, Phase II (KMG-II): from individual species to whole genera.</title>
        <authorList>
            <person name="Goeker M."/>
        </authorList>
    </citation>
    <scope>NUCLEOTIDE SEQUENCE [LARGE SCALE GENOMIC DNA]</scope>
    <source>
        <strain evidence="7 8">DSM 12244</strain>
    </source>
</reference>
<dbReference type="PANTHER" id="PTHR30435">
    <property type="entry name" value="FLAGELLAR PROTEIN"/>
    <property type="match status" value="1"/>
</dbReference>
<dbReference type="NCBIfam" id="TIGR03506">
    <property type="entry name" value="FlgEFG_subfam"/>
    <property type="match status" value="1"/>
</dbReference>
<dbReference type="InterPro" id="IPR020013">
    <property type="entry name" value="Flagellar_FlgE/F/G"/>
</dbReference>
<evidence type="ECO:0000256" key="4">
    <source>
        <dbReference type="RuleBase" id="RU362116"/>
    </source>
</evidence>
<dbReference type="GO" id="GO:0009425">
    <property type="term" value="C:bacterial-type flagellum basal body"/>
    <property type="evidence" value="ECO:0007669"/>
    <property type="project" value="UniProtKB-SubCell"/>
</dbReference>
<dbReference type="InterPro" id="IPR019776">
    <property type="entry name" value="Flagellar_basal_body_rod_CS"/>
</dbReference>
<dbReference type="GO" id="GO:0071978">
    <property type="term" value="P:bacterial-type flagellum-dependent swarming motility"/>
    <property type="evidence" value="ECO:0007669"/>
    <property type="project" value="TreeGrafter"/>
</dbReference>
<feature type="domain" description="Flagellar basal body rod protein N-terminal" evidence="5">
    <location>
        <begin position="7"/>
        <end position="37"/>
    </location>
</feature>
<sequence length="497" mass="52481">MTISSSLNAGVAGLQANATRLASISDNIANSSTYGYKRVQTDFESLVVSSRGGTYSAGGVRADTQRLVDERGPLVSTNNATDLAIRGRGFLPVAQATEVEVANGDTSLFLTTTGSFRTDAEGYLRTSSGLVLLGWPANTDGTIPTYPRDTADGLEPVQINVNLFSGEPTTNMTLGINLPATETEASASGDTQQLSIEYFGNLGTSESVNITFTPTVPATGSSNEWTMTLTDSVDPLTTIGEYTLTFADDRTSGGTLATVTTVSGGAYDPLTGSLIVNVAGGPIEIDIGQIGESDGITQLSDNFAPVSIAKDGSPVGNMTSVEVDANGYVYAYFDTGITSRIYQVPLVDLPNPNGMVALDHQTFQPSVDSGSFFLWDASDGPTGDVLAFALEESATDVAGELTSMIQTQRAYTSNAKVIQTVELSLADPMSLPVEIAFCVIARSLLIDRSVCSATIAELFVRMLDISTFLQSLTLCVREVPPPWGWTKCRSDMCKRLV</sequence>
<dbReference type="OrthoDB" id="8372879at2"/>
<dbReference type="PROSITE" id="PS00588">
    <property type="entry name" value="FLAGELLA_BB_ROD"/>
    <property type="match status" value="1"/>
</dbReference>
<dbReference type="EMBL" id="QBKU01000005">
    <property type="protein sequence ID" value="PTX73904.1"/>
    <property type="molecule type" value="Genomic_DNA"/>
</dbReference>
<evidence type="ECO:0000256" key="1">
    <source>
        <dbReference type="ARBA" id="ARBA00004117"/>
    </source>
</evidence>
<name>A0A2T6CEI2_9RHOB</name>
<dbReference type="Pfam" id="PF00460">
    <property type="entry name" value="Flg_bb_rod"/>
    <property type="match status" value="1"/>
</dbReference>
<keyword evidence="3 4" id="KW-0975">Bacterial flagellum</keyword>
<dbReference type="InterPro" id="IPR001444">
    <property type="entry name" value="Flag_bb_rod_N"/>
</dbReference>
<dbReference type="InterPro" id="IPR037925">
    <property type="entry name" value="FlgE/F/G-like"/>
</dbReference>
<organism evidence="7 8">
    <name type="scientific">Sulfitobacter mediterraneus</name>
    <dbReference type="NCBI Taxonomy" id="83219"/>
    <lineage>
        <taxon>Bacteria</taxon>
        <taxon>Pseudomonadati</taxon>
        <taxon>Pseudomonadota</taxon>
        <taxon>Alphaproteobacteria</taxon>
        <taxon>Rhodobacterales</taxon>
        <taxon>Roseobacteraceae</taxon>
        <taxon>Sulfitobacter</taxon>
    </lineage>
</organism>
<comment type="function">
    <text evidence="4">A flexible structure which links the flagellar filament to the drive apparatus in the basal body.</text>
</comment>
<evidence type="ECO:0000313" key="7">
    <source>
        <dbReference type="EMBL" id="PTX73904.1"/>
    </source>
</evidence>
<dbReference type="Proteomes" id="UP000244092">
    <property type="component" value="Unassembled WGS sequence"/>
</dbReference>
<dbReference type="Gene3D" id="2.60.98.20">
    <property type="entry name" value="Flagellar hook protein FlgE"/>
    <property type="match status" value="1"/>
</dbReference>
<accession>A0A2T6CEI2</accession>
<dbReference type="AlphaFoldDB" id="A0A2T6CEI2"/>
<evidence type="ECO:0000256" key="2">
    <source>
        <dbReference type="ARBA" id="ARBA00009677"/>
    </source>
</evidence>
<dbReference type="Pfam" id="PF06429">
    <property type="entry name" value="Flg_bbr_C"/>
    <property type="match status" value="1"/>
</dbReference>
<dbReference type="InterPro" id="IPR037058">
    <property type="entry name" value="Falgellar_hook_FlgE_sf"/>
</dbReference>
<evidence type="ECO:0000313" key="8">
    <source>
        <dbReference type="Proteomes" id="UP000244092"/>
    </source>
</evidence>
<evidence type="ECO:0000259" key="6">
    <source>
        <dbReference type="Pfam" id="PF06429"/>
    </source>
</evidence>
<feature type="domain" description="Flagellar basal-body/hook protein C-terminal" evidence="6">
    <location>
        <begin position="389"/>
        <end position="422"/>
    </location>
</feature>
<comment type="subcellular location">
    <subcellularLocation>
        <location evidence="1 4">Bacterial flagellum basal body</location>
    </subcellularLocation>
</comment>
<evidence type="ECO:0000259" key="5">
    <source>
        <dbReference type="Pfam" id="PF00460"/>
    </source>
</evidence>